<dbReference type="InterPro" id="IPR004843">
    <property type="entry name" value="Calcineurin-like_PHP"/>
</dbReference>
<evidence type="ECO:0000313" key="3">
    <source>
        <dbReference type="Proteomes" id="UP001147733"/>
    </source>
</evidence>
<dbReference type="PANTHER" id="PTHR32440:SF11">
    <property type="entry name" value="METALLOPHOSPHOESTERASE DOMAIN-CONTAINING PROTEIN"/>
    <property type="match status" value="1"/>
</dbReference>
<dbReference type="PANTHER" id="PTHR32440">
    <property type="entry name" value="PHOSPHATASE DCR2-RELATED-RELATED"/>
    <property type="match status" value="1"/>
</dbReference>
<dbReference type="GO" id="GO:0005737">
    <property type="term" value="C:cytoplasm"/>
    <property type="evidence" value="ECO:0007669"/>
    <property type="project" value="TreeGrafter"/>
</dbReference>
<evidence type="ECO:0000313" key="2">
    <source>
        <dbReference type="EMBL" id="KAJ5220598.1"/>
    </source>
</evidence>
<accession>A0A9W9NL39</accession>
<keyword evidence="3" id="KW-1185">Reference proteome</keyword>
<dbReference type="AlphaFoldDB" id="A0A9W9NL39"/>
<proteinExistence type="predicted"/>
<dbReference type="Proteomes" id="UP001147733">
    <property type="component" value="Unassembled WGS sequence"/>
</dbReference>
<dbReference type="GO" id="GO:0016788">
    <property type="term" value="F:hydrolase activity, acting on ester bonds"/>
    <property type="evidence" value="ECO:0007669"/>
    <property type="project" value="TreeGrafter"/>
</dbReference>
<dbReference type="InterPro" id="IPR029052">
    <property type="entry name" value="Metallo-depent_PP-like"/>
</dbReference>
<comment type="caution">
    <text evidence="2">The sequence shown here is derived from an EMBL/GenBank/DDBJ whole genome shotgun (WGS) entry which is preliminary data.</text>
</comment>
<reference evidence="2" key="2">
    <citation type="journal article" date="2023" name="IMA Fungus">
        <title>Comparative genomic study of the Penicillium genus elucidates a diverse pangenome and 15 lateral gene transfer events.</title>
        <authorList>
            <person name="Petersen C."/>
            <person name="Sorensen T."/>
            <person name="Nielsen M.R."/>
            <person name="Sondergaard T.E."/>
            <person name="Sorensen J.L."/>
            <person name="Fitzpatrick D.A."/>
            <person name="Frisvad J.C."/>
            <person name="Nielsen K.L."/>
        </authorList>
    </citation>
    <scope>NUCLEOTIDE SEQUENCE</scope>
    <source>
        <strain evidence="2">IBT 23319</strain>
    </source>
</reference>
<dbReference type="Pfam" id="PF00149">
    <property type="entry name" value="Metallophos"/>
    <property type="match status" value="1"/>
</dbReference>
<organism evidence="2 3">
    <name type="scientific">Penicillium citrinum</name>
    <dbReference type="NCBI Taxonomy" id="5077"/>
    <lineage>
        <taxon>Eukaryota</taxon>
        <taxon>Fungi</taxon>
        <taxon>Dikarya</taxon>
        <taxon>Ascomycota</taxon>
        <taxon>Pezizomycotina</taxon>
        <taxon>Eurotiomycetes</taxon>
        <taxon>Eurotiomycetidae</taxon>
        <taxon>Eurotiales</taxon>
        <taxon>Aspergillaceae</taxon>
        <taxon>Penicillium</taxon>
    </lineage>
</organism>
<sequence>MLADETDDALTKQVMRSILADEDAQLVVLNGDLISGEATQSSTSSEYLHEVVSPLVEIDQQWASTYGNHDSQANLDPSLDIFEQEAKYPTSLTKSDISGTQAGITNYYLMVYPHDTLDGPPALLLWFFDSRGGRNPSNRNDDIESGVREDWVDESVSLLHQPSWDLQTKIMKVVQWFIEQNANLTSEFGGPIPSLAFYHIPAHAMFEYQDKGVNSTITPGINGETVVSQGSGDTKYTGQDSKFMQALLNTTGLLATFSGHDHENDWCFKWDNRTVDQNITGTNLNMCYGRHTGYGGYSDVARGARQILINQEDLENQLQTWIRLEDGSVSAPVTLNSTYGSDRYGAIFSDKRSQVSGSTSLYEQHYPPFILYFWVAFWMLTQWRQ</sequence>
<gene>
    <name evidence="2" type="ORF">N7469_009485</name>
</gene>
<dbReference type="Gene3D" id="3.60.21.10">
    <property type="match status" value="1"/>
</dbReference>
<protein>
    <recommendedName>
        <fullName evidence="1">Calcineurin-like phosphoesterase domain-containing protein</fullName>
    </recommendedName>
</protein>
<evidence type="ECO:0000259" key="1">
    <source>
        <dbReference type="Pfam" id="PF00149"/>
    </source>
</evidence>
<dbReference type="EMBL" id="JAPQKT010000009">
    <property type="protein sequence ID" value="KAJ5220598.1"/>
    <property type="molecule type" value="Genomic_DNA"/>
</dbReference>
<dbReference type="SUPFAM" id="SSF56300">
    <property type="entry name" value="Metallo-dependent phosphatases"/>
    <property type="match status" value="1"/>
</dbReference>
<dbReference type="RefSeq" id="XP_056495521.1">
    <property type="nucleotide sequence ID" value="XM_056648390.1"/>
</dbReference>
<dbReference type="CDD" id="cd07383">
    <property type="entry name" value="MPP_Dcr2"/>
    <property type="match status" value="1"/>
</dbReference>
<reference evidence="2" key="1">
    <citation type="submission" date="2022-11" db="EMBL/GenBank/DDBJ databases">
        <authorList>
            <person name="Petersen C."/>
        </authorList>
    </citation>
    <scope>NUCLEOTIDE SEQUENCE</scope>
    <source>
        <strain evidence="2">IBT 23319</strain>
    </source>
</reference>
<dbReference type="OrthoDB" id="783096at2759"/>
<dbReference type="GeneID" id="81387557"/>
<name>A0A9W9NL39_PENCI</name>
<feature type="domain" description="Calcineurin-like phosphoesterase" evidence="1">
    <location>
        <begin position="12"/>
        <end position="162"/>
    </location>
</feature>